<accession>A0A512AS54</accession>
<feature type="compositionally biased region" description="Basic and acidic residues" evidence="1">
    <location>
        <begin position="144"/>
        <end position="237"/>
    </location>
</feature>
<evidence type="ECO:0000313" key="3">
    <source>
        <dbReference type="EMBL" id="GEO02535.1"/>
    </source>
</evidence>
<comment type="caution">
    <text evidence="3">The sequence shown here is derived from an EMBL/GenBank/DDBJ whole genome shotgun (WGS) entry which is preliminary data.</text>
</comment>
<evidence type="ECO:0000313" key="4">
    <source>
        <dbReference type="Proteomes" id="UP000321532"/>
    </source>
</evidence>
<dbReference type="OrthoDB" id="799522at2"/>
<name>A0A512AS54_9BACT</name>
<protein>
    <submittedName>
        <fullName evidence="3">Uncharacterized protein</fullName>
    </submittedName>
</protein>
<keyword evidence="2" id="KW-0732">Signal</keyword>
<gene>
    <name evidence="3" type="ORF">AAE02nite_01990</name>
</gene>
<sequence length="237" mass="29561">MKKFFIAAGLLLGVTLTLPAAAQLSVINISSQPVWGPVGYDYVEYYYLPDIDIYYHVPTQQYVYFVNRHWVYSRVLPPHLRYYDFYRGYKVVMNEPRPYQYHDRYRRDYGHYRGRMGQPVIRDSRDARYFGNLGHPQYNQPRYATRDQDYRRDQYRNRPEPYYRRQKDRIDNRPRDERYDSDNRFRNDSDNRYRNDPNNRFRDNDNRFRDNDNRFRNKQRDQRQEGNRNSRSRHWER</sequence>
<feature type="chain" id="PRO_5022225941" evidence="2">
    <location>
        <begin position="23"/>
        <end position="237"/>
    </location>
</feature>
<feature type="signal peptide" evidence="2">
    <location>
        <begin position="1"/>
        <end position="22"/>
    </location>
</feature>
<dbReference type="EMBL" id="BJYS01000001">
    <property type="protein sequence ID" value="GEO02535.1"/>
    <property type="molecule type" value="Genomic_DNA"/>
</dbReference>
<evidence type="ECO:0000256" key="1">
    <source>
        <dbReference type="SAM" id="MobiDB-lite"/>
    </source>
</evidence>
<proteinExistence type="predicted"/>
<dbReference type="Proteomes" id="UP000321532">
    <property type="component" value="Unassembled WGS sequence"/>
</dbReference>
<organism evidence="3 4">
    <name type="scientific">Adhaeribacter aerolatus</name>
    <dbReference type="NCBI Taxonomy" id="670289"/>
    <lineage>
        <taxon>Bacteria</taxon>
        <taxon>Pseudomonadati</taxon>
        <taxon>Bacteroidota</taxon>
        <taxon>Cytophagia</taxon>
        <taxon>Cytophagales</taxon>
        <taxon>Hymenobacteraceae</taxon>
        <taxon>Adhaeribacter</taxon>
    </lineage>
</organism>
<dbReference type="RefSeq" id="WP_146894573.1">
    <property type="nucleotide sequence ID" value="NZ_BJYS01000001.1"/>
</dbReference>
<reference evidence="3 4" key="1">
    <citation type="submission" date="2019-07" db="EMBL/GenBank/DDBJ databases">
        <title>Whole genome shotgun sequence of Adhaeribacter aerolatus NBRC 106133.</title>
        <authorList>
            <person name="Hosoyama A."/>
            <person name="Uohara A."/>
            <person name="Ohji S."/>
            <person name="Ichikawa N."/>
        </authorList>
    </citation>
    <scope>NUCLEOTIDE SEQUENCE [LARGE SCALE GENOMIC DNA]</scope>
    <source>
        <strain evidence="3 4">NBRC 106133</strain>
    </source>
</reference>
<keyword evidence="4" id="KW-1185">Reference proteome</keyword>
<dbReference type="AlphaFoldDB" id="A0A512AS54"/>
<feature type="region of interest" description="Disordered" evidence="1">
    <location>
        <begin position="131"/>
        <end position="237"/>
    </location>
</feature>
<evidence type="ECO:0000256" key="2">
    <source>
        <dbReference type="SAM" id="SignalP"/>
    </source>
</evidence>